<feature type="chain" id="PRO_5016408964" evidence="3">
    <location>
        <begin position="25"/>
        <end position="509"/>
    </location>
</feature>
<organism evidence="5 6">
    <name type="scientific">Pedobacter cryoconitis</name>
    <dbReference type="NCBI Taxonomy" id="188932"/>
    <lineage>
        <taxon>Bacteria</taxon>
        <taxon>Pseudomonadati</taxon>
        <taxon>Bacteroidota</taxon>
        <taxon>Sphingobacteriia</taxon>
        <taxon>Sphingobacteriales</taxon>
        <taxon>Sphingobacteriaceae</taxon>
        <taxon>Pedobacter</taxon>
    </lineage>
</organism>
<proteinExistence type="inferred from homology"/>
<comment type="caution">
    <text evidence="5">The sequence shown here is derived from an EMBL/GenBank/DDBJ whole genome shotgun (WGS) entry which is preliminary data.</text>
</comment>
<evidence type="ECO:0000313" key="5">
    <source>
        <dbReference type="EMBL" id="RAJ33049.1"/>
    </source>
</evidence>
<evidence type="ECO:0000256" key="2">
    <source>
        <dbReference type="ARBA" id="ARBA00022801"/>
    </source>
</evidence>
<dbReference type="SUPFAM" id="SSF53474">
    <property type="entry name" value="alpha/beta-Hydrolases"/>
    <property type="match status" value="1"/>
</dbReference>
<dbReference type="Pfam" id="PF13290">
    <property type="entry name" value="CHB_HEX_C_1"/>
    <property type="match status" value="1"/>
</dbReference>
<feature type="signal peptide" evidence="3">
    <location>
        <begin position="1"/>
        <end position="24"/>
    </location>
</feature>
<accession>A0A327SVU4</accession>
<evidence type="ECO:0000256" key="1">
    <source>
        <dbReference type="ARBA" id="ARBA00005622"/>
    </source>
</evidence>
<protein>
    <submittedName>
        <fullName evidence="5">Putative alpha/beta superfamily hydrolase</fullName>
    </submittedName>
</protein>
<sequence>MTNKTHFFFALILIICGLFNLAKAQDTVITKIDHGILDSLNSTLLKEKRLVEVFLPKDYKPGSDRKYDVLYVLDGGNWNTGLIKDTQHFLEGTSFMPSTIIVSVLGIDRNKDLTPTHLDGWQTSGGAVKFLGFLKDELIPYIDKKYPSNGENTLWGHSLGGLFVTYALLNEPTTFKSYIAVDPSLWWDKCYIQKIAPAKLPGLAGLDITLFIGGREGEDGKGMKIDTMNTILQKYAPAGLTWKSLTYPNETHNSIRLKNTYDGLKFSYTGFNNKAKFHPMNGIIVKDKSVKIWYFNDTTAVHYTLDGTSPTISSPQMQRELTLTTATRLTTRNFTGRTRYNQTVTGDFIAGKSLPTVSKKKNVKAGGFNYAYYEGKWEKWPDFKALKNPVKTGITNGNFNLDKLPKKDNIAVVIDGQLESKEEGYYMFILENGEEANLYLGNHLLMRMTDSTNQLCTYLVPLNKGFYSLRLESFQKKEGYKLKLSYLTPSIMQTKNGVAIPLELQYGRN</sequence>
<name>A0A327SVU4_9SPHI</name>
<dbReference type="Pfam" id="PF00756">
    <property type="entry name" value="Esterase"/>
    <property type="match status" value="1"/>
</dbReference>
<keyword evidence="2 5" id="KW-0378">Hydrolase</keyword>
<evidence type="ECO:0000313" key="6">
    <source>
        <dbReference type="Proteomes" id="UP000249754"/>
    </source>
</evidence>
<dbReference type="PANTHER" id="PTHR40841:SF2">
    <property type="entry name" value="SIDEROPHORE-DEGRADING ESTERASE (EUROFUNG)"/>
    <property type="match status" value="1"/>
</dbReference>
<dbReference type="InterPro" id="IPR059177">
    <property type="entry name" value="GH29D-like_dom"/>
</dbReference>
<evidence type="ECO:0000256" key="3">
    <source>
        <dbReference type="SAM" id="SignalP"/>
    </source>
</evidence>
<dbReference type="InterPro" id="IPR029058">
    <property type="entry name" value="AB_hydrolase_fold"/>
</dbReference>
<reference evidence="5 6" key="1">
    <citation type="submission" date="2018-06" db="EMBL/GenBank/DDBJ databases">
        <title>Genomic Encyclopedia of Archaeal and Bacterial Type Strains, Phase II (KMG-II): from individual species to whole genera.</title>
        <authorList>
            <person name="Goeker M."/>
        </authorList>
    </citation>
    <scope>NUCLEOTIDE SEQUENCE [LARGE SCALE GENOMIC DNA]</scope>
    <source>
        <strain evidence="5 6">DSM 14825</strain>
    </source>
</reference>
<dbReference type="PANTHER" id="PTHR40841">
    <property type="entry name" value="SIDEROPHORE TRIACETYLFUSARININE C ESTERASE"/>
    <property type="match status" value="1"/>
</dbReference>
<dbReference type="InterPro" id="IPR000801">
    <property type="entry name" value="Esterase-like"/>
</dbReference>
<dbReference type="EMBL" id="QLLR01000005">
    <property type="protein sequence ID" value="RAJ33049.1"/>
    <property type="molecule type" value="Genomic_DNA"/>
</dbReference>
<dbReference type="InterPro" id="IPR052558">
    <property type="entry name" value="Siderophore_Hydrolase_D"/>
</dbReference>
<feature type="domain" description="GH29D-like beta-sandwich" evidence="4">
    <location>
        <begin position="282"/>
        <end position="338"/>
    </location>
</feature>
<dbReference type="AlphaFoldDB" id="A0A327SVU4"/>
<dbReference type="GO" id="GO:0016788">
    <property type="term" value="F:hydrolase activity, acting on ester bonds"/>
    <property type="evidence" value="ECO:0007669"/>
    <property type="project" value="TreeGrafter"/>
</dbReference>
<keyword evidence="3" id="KW-0732">Signal</keyword>
<evidence type="ECO:0000259" key="4">
    <source>
        <dbReference type="Pfam" id="PF13290"/>
    </source>
</evidence>
<comment type="similarity">
    <text evidence="1">Belongs to the esterase D family.</text>
</comment>
<dbReference type="STRING" id="188932.AY601_1583"/>
<dbReference type="Gene3D" id="3.90.182.10">
    <property type="entry name" value="Toxin - Anthrax Protective Antigen,domain 1"/>
    <property type="match status" value="1"/>
</dbReference>
<dbReference type="SUPFAM" id="SSF56988">
    <property type="entry name" value="Anthrax protective antigen"/>
    <property type="match status" value="1"/>
</dbReference>
<dbReference type="Gene3D" id="3.40.50.1820">
    <property type="entry name" value="alpha/beta hydrolase"/>
    <property type="match status" value="1"/>
</dbReference>
<dbReference type="Proteomes" id="UP000249754">
    <property type="component" value="Unassembled WGS sequence"/>
</dbReference>
<gene>
    <name evidence="5" type="ORF">LY11_01739</name>
</gene>